<dbReference type="RefSeq" id="WP_188570355.1">
    <property type="nucleotide sequence ID" value="NZ_BMFW01000002.1"/>
</dbReference>
<evidence type="ECO:0000256" key="1">
    <source>
        <dbReference type="SAM" id="Phobius"/>
    </source>
</evidence>
<reference evidence="3" key="1">
    <citation type="journal article" date="2019" name="Int. J. Syst. Evol. Microbiol.">
        <title>The Global Catalogue of Microorganisms (GCM) 10K type strain sequencing project: providing services to taxonomists for standard genome sequencing and annotation.</title>
        <authorList>
            <consortium name="The Broad Institute Genomics Platform"/>
            <consortium name="The Broad Institute Genome Sequencing Center for Infectious Disease"/>
            <person name="Wu L."/>
            <person name="Ma J."/>
        </authorList>
    </citation>
    <scope>NUCLEOTIDE SEQUENCE [LARGE SCALE GENOMIC DNA]</scope>
    <source>
        <strain evidence="3">CGMCC 1.12778</strain>
    </source>
</reference>
<feature type="transmembrane region" description="Helical" evidence="1">
    <location>
        <begin position="6"/>
        <end position="32"/>
    </location>
</feature>
<keyword evidence="1" id="KW-0812">Transmembrane</keyword>
<comment type="caution">
    <text evidence="2">The sequence shown here is derived from an EMBL/GenBank/DDBJ whole genome shotgun (WGS) entry which is preliminary data.</text>
</comment>
<evidence type="ECO:0000313" key="3">
    <source>
        <dbReference type="Proteomes" id="UP000643279"/>
    </source>
</evidence>
<proteinExistence type="predicted"/>
<dbReference type="Proteomes" id="UP000643279">
    <property type="component" value="Unassembled WGS sequence"/>
</dbReference>
<dbReference type="EMBL" id="BMFW01000002">
    <property type="protein sequence ID" value="GGH91533.1"/>
    <property type="molecule type" value="Genomic_DNA"/>
</dbReference>
<keyword evidence="1" id="KW-0472">Membrane</keyword>
<protein>
    <submittedName>
        <fullName evidence="2">Uncharacterized protein</fullName>
    </submittedName>
</protein>
<sequence>MDIALMIFWLFAGVSILYVVHFGLYLAGANFYDIWQQRRKGMTGVRLPTC</sequence>
<keyword evidence="3" id="KW-1185">Reference proteome</keyword>
<evidence type="ECO:0000313" key="2">
    <source>
        <dbReference type="EMBL" id="GGH91533.1"/>
    </source>
</evidence>
<keyword evidence="1" id="KW-1133">Transmembrane helix</keyword>
<name>A0ABQ2AK97_9MICC</name>
<organism evidence="2 3">
    <name type="scientific">Arthrobacter liuii</name>
    <dbReference type="NCBI Taxonomy" id="1476996"/>
    <lineage>
        <taxon>Bacteria</taxon>
        <taxon>Bacillati</taxon>
        <taxon>Actinomycetota</taxon>
        <taxon>Actinomycetes</taxon>
        <taxon>Micrococcales</taxon>
        <taxon>Micrococcaceae</taxon>
        <taxon>Arthrobacter</taxon>
    </lineage>
</organism>
<accession>A0ABQ2AK97</accession>
<gene>
    <name evidence="2" type="ORF">GCM10007170_07920</name>
</gene>